<evidence type="ECO:0000256" key="2">
    <source>
        <dbReference type="ARBA" id="ARBA00022676"/>
    </source>
</evidence>
<evidence type="ECO:0000313" key="7">
    <source>
        <dbReference type="Proteomes" id="UP001630127"/>
    </source>
</evidence>
<evidence type="ECO:0000259" key="5">
    <source>
        <dbReference type="Pfam" id="PF26168"/>
    </source>
</evidence>
<dbReference type="PANTHER" id="PTHR48044:SF14">
    <property type="entry name" value="GLYCOSYLTRANSFERASE"/>
    <property type="match status" value="1"/>
</dbReference>
<dbReference type="GO" id="GO:0008194">
    <property type="term" value="F:UDP-glycosyltransferase activity"/>
    <property type="evidence" value="ECO:0007669"/>
    <property type="project" value="UniProtKB-ARBA"/>
</dbReference>
<gene>
    <name evidence="6" type="ORF">ACH5RR_019001</name>
</gene>
<dbReference type="PANTHER" id="PTHR48044">
    <property type="entry name" value="GLYCOSYLTRANSFERASE"/>
    <property type="match status" value="1"/>
</dbReference>
<comment type="similarity">
    <text evidence="1">Belongs to the UDP-glycosyltransferase family.</text>
</comment>
<keyword evidence="3" id="KW-0808">Transferase</keyword>
<dbReference type="AlphaFoldDB" id="A0ABD2ZQX0"/>
<dbReference type="SUPFAM" id="SSF53756">
    <property type="entry name" value="UDP-Glycosyltransferase/glycogen phosphorylase"/>
    <property type="match status" value="1"/>
</dbReference>
<comment type="caution">
    <text evidence="6">The sequence shown here is derived from an EMBL/GenBank/DDBJ whole genome shotgun (WGS) entry which is preliminary data.</text>
</comment>
<evidence type="ECO:0000256" key="1">
    <source>
        <dbReference type="ARBA" id="ARBA00009995"/>
    </source>
</evidence>
<evidence type="ECO:0000256" key="3">
    <source>
        <dbReference type="ARBA" id="ARBA00022679"/>
    </source>
</evidence>
<keyword evidence="7" id="KW-1185">Reference proteome</keyword>
<dbReference type="CDD" id="cd03784">
    <property type="entry name" value="GT1_Gtf-like"/>
    <property type="match status" value="1"/>
</dbReference>
<feature type="compositionally biased region" description="Polar residues" evidence="4">
    <location>
        <begin position="1"/>
        <end position="12"/>
    </location>
</feature>
<name>A0ABD2ZQX0_9GENT</name>
<proteinExistence type="inferred from homology"/>
<dbReference type="InterPro" id="IPR002213">
    <property type="entry name" value="UDP_glucos_trans"/>
</dbReference>
<feature type="domain" description="Glycosyltransferase N-terminal" evidence="5">
    <location>
        <begin position="29"/>
        <end position="253"/>
    </location>
</feature>
<dbReference type="GO" id="GO:0016138">
    <property type="term" value="P:glycoside biosynthetic process"/>
    <property type="evidence" value="ECO:0007669"/>
    <property type="project" value="UniProtKB-ARBA"/>
</dbReference>
<dbReference type="Gene3D" id="3.40.50.2000">
    <property type="entry name" value="Glycogen Phosphorylase B"/>
    <property type="match status" value="2"/>
</dbReference>
<sequence length="485" mass="54849">MQSMASVSIHNTTETDHGSSSSSNSLTRILMFPWLAYSHISAFLKLAKKLANRGLYTYICSTPINLISISNKIPEKYSQYIELVEFHPPNMPEFPPHYHTTNALPRHLLPTLFMALKLSEPELHKIIKSRINPDLVIYDAILLAKGITLLHNIPSIQFATFSALTLSYVSHMILKPDIEYPFRTIYLKDFELAKLINATRGLSCGLSDNNISNNAAPRELPMLVNTCRKLEAKYLDHFGSITKREIFPVGPLIQEPVVDRQDDKEEDIELFKWLNQKTAFSTILVSFGSECVLTDEETKEIALALELSNKVNFIWVLRFPKGKELVIKVEEILPQGFLERVKDRGRIVQGWAPQGMILRHPSIVGFVSHCGWNTVLECIEFGVPIIAIPMHFEQALNARWMVDNGIAVEVMKDDENEKFKGEEIAELIRDVVIGNAGNSMRQKIKELSKNMKSSEKEDLDGVVRMLALLSEKDSYYEASGSIATT</sequence>
<feature type="region of interest" description="Disordered" evidence="4">
    <location>
        <begin position="1"/>
        <end position="23"/>
    </location>
</feature>
<evidence type="ECO:0000256" key="4">
    <source>
        <dbReference type="SAM" id="MobiDB-lite"/>
    </source>
</evidence>
<evidence type="ECO:0000313" key="6">
    <source>
        <dbReference type="EMBL" id="KAL3520852.1"/>
    </source>
</evidence>
<protein>
    <recommendedName>
        <fullName evidence="5">Glycosyltransferase N-terminal domain-containing protein</fullName>
    </recommendedName>
</protein>
<accession>A0ABD2ZQX0</accession>
<dbReference type="FunFam" id="3.40.50.2000:FF:000060">
    <property type="entry name" value="Glycosyltransferase"/>
    <property type="match status" value="1"/>
</dbReference>
<reference evidence="6 7" key="1">
    <citation type="submission" date="2024-11" db="EMBL/GenBank/DDBJ databases">
        <title>A near-complete genome assembly of Cinchona calisaya.</title>
        <authorList>
            <person name="Lian D.C."/>
            <person name="Zhao X.W."/>
            <person name="Wei L."/>
        </authorList>
    </citation>
    <scope>NUCLEOTIDE SEQUENCE [LARGE SCALE GENOMIC DNA]</scope>
    <source>
        <tissue evidence="6">Nenye</tissue>
    </source>
</reference>
<dbReference type="Proteomes" id="UP001630127">
    <property type="component" value="Unassembled WGS sequence"/>
</dbReference>
<dbReference type="InterPro" id="IPR058980">
    <property type="entry name" value="Glyco_transf_N"/>
</dbReference>
<dbReference type="Pfam" id="PF00201">
    <property type="entry name" value="UDPGT"/>
    <property type="match status" value="1"/>
</dbReference>
<organism evidence="6 7">
    <name type="scientific">Cinchona calisaya</name>
    <dbReference type="NCBI Taxonomy" id="153742"/>
    <lineage>
        <taxon>Eukaryota</taxon>
        <taxon>Viridiplantae</taxon>
        <taxon>Streptophyta</taxon>
        <taxon>Embryophyta</taxon>
        <taxon>Tracheophyta</taxon>
        <taxon>Spermatophyta</taxon>
        <taxon>Magnoliopsida</taxon>
        <taxon>eudicotyledons</taxon>
        <taxon>Gunneridae</taxon>
        <taxon>Pentapetalae</taxon>
        <taxon>asterids</taxon>
        <taxon>lamiids</taxon>
        <taxon>Gentianales</taxon>
        <taxon>Rubiaceae</taxon>
        <taxon>Cinchonoideae</taxon>
        <taxon>Cinchoneae</taxon>
        <taxon>Cinchona</taxon>
    </lineage>
</organism>
<dbReference type="Pfam" id="PF26168">
    <property type="entry name" value="Glyco_transf_N"/>
    <property type="match status" value="1"/>
</dbReference>
<dbReference type="EMBL" id="JBJUIK010000008">
    <property type="protein sequence ID" value="KAL3520852.1"/>
    <property type="molecule type" value="Genomic_DNA"/>
</dbReference>
<keyword evidence="2" id="KW-0328">Glycosyltransferase</keyword>